<dbReference type="Gene3D" id="1.10.287.1260">
    <property type="match status" value="1"/>
</dbReference>
<dbReference type="Proteomes" id="UP000612893">
    <property type="component" value="Unassembled WGS sequence"/>
</dbReference>
<dbReference type="AlphaFoldDB" id="A0A934K5D9"/>
<dbReference type="SUPFAM" id="SSF50182">
    <property type="entry name" value="Sm-like ribonucleoproteins"/>
    <property type="match status" value="1"/>
</dbReference>
<dbReference type="EMBL" id="JAEKNR010000122">
    <property type="protein sequence ID" value="MBJ7598720.1"/>
    <property type="molecule type" value="Genomic_DNA"/>
</dbReference>
<dbReference type="InterPro" id="IPR010920">
    <property type="entry name" value="LSM_dom_sf"/>
</dbReference>
<feature type="transmembrane region" description="Helical" evidence="1">
    <location>
        <begin position="131"/>
        <end position="153"/>
    </location>
</feature>
<evidence type="ECO:0000313" key="3">
    <source>
        <dbReference type="EMBL" id="MBJ7598720.1"/>
    </source>
</evidence>
<feature type="transmembrane region" description="Helical" evidence="1">
    <location>
        <begin position="98"/>
        <end position="125"/>
    </location>
</feature>
<gene>
    <name evidence="3" type="ORF">JF922_11640</name>
</gene>
<proteinExistence type="predicted"/>
<evidence type="ECO:0000259" key="2">
    <source>
        <dbReference type="Pfam" id="PF00924"/>
    </source>
</evidence>
<dbReference type="PANTHER" id="PTHR30566">
    <property type="entry name" value="YNAI-RELATED MECHANOSENSITIVE ION CHANNEL"/>
    <property type="match status" value="1"/>
</dbReference>
<protein>
    <submittedName>
        <fullName evidence="3">Mechanosensitive ion channel family protein</fullName>
    </submittedName>
</protein>
<keyword evidence="1" id="KW-0472">Membrane</keyword>
<evidence type="ECO:0000256" key="1">
    <source>
        <dbReference type="SAM" id="Phobius"/>
    </source>
</evidence>
<feature type="domain" description="Mechanosensitive ion channel MscS" evidence="2">
    <location>
        <begin position="139"/>
        <end position="203"/>
    </location>
</feature>
<organism evidence="3 4">
    <name type="scientific">Candidatus Nephthysia bennettiae</name>
    <dbReference type="NCBI Taxonomy" id="3127016"/>
    <lineage>
        <taxon>Bacteria</taxon>
        <taxon>Bacillati</taxon>
        <taxon>Candidatus Dormiibacterota</taxon>
        <taxon>Candidatus Dormibacteria</taxon>
        <taxon>Candidatus Dormibacterales</taxon>
        <taxon>Candidatus Dormibacteraceae</taxon>
        <taxon>Candidatus Nephthysia</taxon>
    </lineage>
</organism>
<sequence length="309" mass="32923">MRGTRGAQLREMTHLEVYEDRNRSRNLVLGSAAGVLAAGLLLLLPQLQGALGVRNVTPLRIFVLILAGALGVLAIRLAIAAAFTGLEKRQAVVAWRNLLSWALYVLLLVMLATAAGINLSALLLAGGVLSVIAAIASQNTLNNFFAGLVLLLVRPYRIGDSVYLRSGSFGGAQYEGLIVDVGSLYTTLSSNGELFRIPNSVVIGSVLVPDYKPLRADVALQLPSGLSLVQLEEKIRSRLSLRPGARLFLVADQYAVQEGHAQVTVRLQIKADEWLSAEHVMSAIDASLSELSSGDSKPRLMDASDGGST</sequence>
<keyword evidence="1" id="KW-0812">Transmembrane</keyword>
<feature type="transmembrane region" description="Helical" evidence="1">
    <location>
        <begin position="59"/>
        <end position="86"/>
    </location>
</feature>
<name>A0A934K5D9_9BACT</name>
<reference evidence="3" key="1">
    <citation type="submission" date="2020-10" db="EMBL/GenBank/DDBJ databases">
        <title>Ca. Dormibacterota MAGs.</title>
        <authorList>
            <person name="Montgomery K."/>
        </authorList>
    </citation>
    <scope>NUCLEOTIDE SEQUENCE [LARGE SCALE GENOMIC DNA]</scope>
    <source>
        <strain evidence="3">SC8812_S17_10</strain>
    </source>
</reference>
<accession>A0A934K5D9</accession>
<keyword evidence="4" id="KW-1185">Reference proteome</keyword>
<keyword evidence="1" id="KW-1133">Transmembrane helix</keyword>
<dbReference type="PANTHER" id="PTHR30566:SF5">
    <property type="entry name" value="MECHANOSENSITIVE ION CHANNEL PROTEIN 1, MITOCHONDRIAL-RELATED"/>
    <property type="match status" value="1"/>
</dbReference>
<dbReference type="InterPro" id="IPR006685">
    <property type="entry name" value="MscS_channel_2nd"/>
</dbReference>
<feature type="transmembrane region" description="Helical" evidence="1">
    <location>
        <begin position="27"/>
        <end position="47"/>
    </location>
</feature>
<comment type="caution">
    <text evidence="3">The sequence shown here is derived from an EMBL/GenBank/DDBJ whole genome shotgun (WGS) entry which is preliminary data.</text>
</comment>
<dbReference type="RefSeq" id="WP_338201927.1">
    <property type="nucleotide sequence ID" value="NZ_JAEKNR010000122.1"/>
</dbReference>
<dbReference type="Pfam" id="PF00924">
    <property type="entry name" value="MS_channel_2nd"/>
    <property type="match status" value="1"/>
</dbReference>
<evidence type="ECO:0000313" key="4">
    <source>
        <dbReference type="Proteomes" id="UP000612893"/>
    </source>
</evidence>